<accession>A0A383W8C9</accession>
<dbReference type="EMBL" id="FNXT01001186">
    <property type="protein sequence ID" value="SZX73254.1"/>
    <property type="molecule type" value="Genomic_DNA"/>
</dbReference>
<reference evidence="3 4" key="1">
    <citation type="submission" date="2016-10" db="EMBL/GenBank/DDBJ databases">
        <authorList>
            <person name="Cai Z."/>
        </authorList>
    </citation>
    <scope>NUCLEOTIDE SEQUENCE [LARGE SCALE GENOMIC DNA]</scope>
</reference>
<dbReference type="AlphaFoldDB" id="A0A383W8C9"/>
<organism evidence="3 4">
    <name type="scientific">Tetradesmus obliquus</name>
    <name type="common">Green alga</name>
    <name type="synonym">Acutodesmus obliquus</name>
    <dbReference type="NCBI Taxonomy" id="3088"/>
    <lineage>
        <taxon>Eukaryota</taxon>
        <taxon>Viridiplantae</taxon>
        <taxon>Chlorophyta</taxon>
        <taxon>core chlorophytes</taxon>
        <taxon>Chlorophyceae</taxon>
        <taxon>CS clade</taxon>
        <taxon>Sphaeropleales</taxon>
        <taxon>Scenedesmaceae</taxon>
        <taxon>Tetradesmus</taxon>
    </lineage>
</organism>
<keyword evidence="2" id="KW-0472">Membrane</keyword>
<evidence type="ECO:0000256" key="2">
    <source>
        <dbReference type="SAM" id="Phobius"/>
    </source>
</evidence>
<evidence type="ECO:0000256" key="1">
    <source>
        <dbReference type="SAM" id="MobiDB-lite"/>
    </source>
</evidence>
<name>A0A383W8C9_TETOB</name>
<proteinExistence type="predicted"/>
<sequence>MPKQVVLPEGLSSPHNQQHSKDPWHQFEGLVFALIVIHMAAFAFWCYLLYKSKAKRAEGSGSGSSRGKSAAGQGDWKSPKEILKAYQKAQLGKS</sequence>
<evidence type="ECO:0000313" key="4">
    <source>
        <dbReference type="Proteomes" id="UP000256970"/>
    </source>
</evidence>
<dbReference type="Proteomes" id="UP000256970">
    <property type="component" value="Unassembled WGS sequence"/>
</dbReference>
<protein>
    <submittedName>
        <fullName evidence="3">Uncharacterized protein</fullName>
    </submittedName>
</protein>
<gene>
    <name evidence="3" type="ORF">BQ4739_LOCUS13360</name>
</gene>
<feature type="region of interest" description="Disordered" evidence="1">
    <location>
        <begin position="57"/>
        <end position="81"/>
    </location>
</feature>
<feature type="transmembrane region" description="Helical" evidence="2">
    <location>
        <begin position="30"/>
        <end position="50"/>
    </location>
</feature>
<evidence type="ECO:0000313" key="3">
    <source>
        <dbReference type="EMBL" id="SZX73254.1"/>
    </source>
</evidence>
<keyword evidence="4" id="KW-1185">Reference proteome</keyword>
<feature type="compositionally biased region" description="Low complexity" evidence="1">
    <location>
        <begin position="63"/>
        <end position="74"/>
    </location>
</feature>
<feature type="region of interest" description="Disordered" evidence="1">
    <location>
        <begin position="1"/>
        <end position="21"/>
    </location>
</feature>
<keyword evidence="2" id="KW-0812">Transmembrane</keyword>
<keyword evidence="2" id="KW-1133">Transmembrane helix</keyword>